<evidence type="ECO:0000256" key="2">
    <source>
        <dbReference type="ARBA" id="ARBA00001089"/>
    </source>
</evidence>
<feature type="binding site" evidence="10">
    <location>
        <position position="453"/>
    </location>
    <ligand>
        <name>L-glutamate</name>
        <dbReference type="ChEBI" id="CHEBI:29985"/>
    </ligand>
</feature>
<dbReference type="AlphaFoldDB" id="A0A7V2AZZ5"/>
<dbReference type="NCBIfam" id="TIGR00066">
    <property type="entry name" value="g_glut_trans"/>
    <property type="match status" value="1"/>
</dbReference>
<dbReference type="EMBL" id="DSGB01000004">
    <property type="protein sequence ID" value="HER95771.1"/>
    <property type="molecule type" value="Genomic_DNA"/>
</dbReference>
<evidence type="ECO:0000256" key="7">
    <source>
        <dbReference type="ARBA" id="ARBA00023315"/>
    </source>
</evidence>
<comment type="caution">
    <text evidence="12">The sequence shown here is derived from an EMBL/GenBank/DDBJ whole genome shotgun (WGS) entry which is preliminary data.</text>
</comment>
<evidence type="ECO:0000256" key="1">
    <source>
        <dbReference type="ARBA" id="ARBA00001049"/>
    </source>
</evidence>
<dbReference type="PROSITE" id="PS00462">
    <property type="entry name" value="G_GLU_TRANSPEPTIDASE"/>
    <property type="match status" value="1"/>
</dbReference>
<feature type="binding site" evidence="10">
    <location>
        <position position="136"/>
    </location>
    <ligand>
        <name>L-glutamate</name>
        <dbReference type="ChEBI" id="CHEBI:29985"/>
    </ligand>
</feature>
<comment type="catalytic activity">
    <reaction evidence="1 11">
        <text>an S-substituted glutathione + H2O = an S-substituted L-cysteinylglycine + L-glutamate</text>
        <dbReference type="Rhea" id="RHEA:59468"/>
        <dbReference type="ChEBI" id="CHEBI:15377"/>
        <dbReference type="ChEBI" id="CHEBI:29985"/>
        <dbReference type="ChEBI" id="CHEBI:90779"/>
        <dbReference type="ChEBI" id="CHEBI:143103"/>
        <dbReference type="EC" id="3.4.19.13"/>
    </reaction>
</comment>
<organism evidence="12">
    <name type="scientific">Rhodothermus marinus</name>
    <name type="common">Rhodothermus obamensis</name>
    <dbReference type="NCBI Taxonomy" id="29549"/>
    <lineage>
        <taxon>Bacteria</taxon>
        <taxon>Pseudomonadati</taxon>
        <taxon>Rhodothermota</taxon>
        <taxon>Rhodothermia</taxon>
        <taxon>Rhodothermales</taxon>
        <taxon>Rhodothermaceae</taxon>
        <taxon>Rhodothermus</taxon>
    </lineage>
</organism>
<dbReference type="GO" id="GO:0006750">
    <property type="term" value="P:glutathione biosynthetic process"/>
    <property type="evidence" value="ECO:0007669"/>
    <property type="project" value="UniProtKB-KW"/>
</dbReference>
<evidence type="ECO:0000256" key="4">
    <source>
        <dbReference type="ARBA" id="ARBA00022679"/>
    </source>
</evidence>
<dbReference type="GO" id="GO:0103068">
    <property type="term" value="F:leukotriene C4 gamma-glutamyl transferase activity"/>
    <property type="evidence" value="ECO:0007669"/>
    <property type="project" value="UniProtKB-EC"/>
</dbReference>
<evidence type="ECO:0000256" key="3">
    <source>
        <dbReference type="ARBA" id="ARBA00009381"/>
    </source>
</evidence>
<keyword evidence="4 11" id="KW-0808">Transferase</keyword>
<evidence type="ECO:0000256" key="5">
    <source>
        <dbReference type="ARBA" id="ARBA00022801"/>
    </source>
</evidence>
<dbReference type="UniPathway" id="UPA00204"/>
<dbReference type="GO" id="GO:0036374">
    <property type="term" value="F:glutathione hydrolase activity"/>
    <property type="evidence" value="ECO:0007669"/>
    <property type="project" value="UniProtKB-UniRule"/>
</dbReference>
<reference evidence="12" key="1">
    <citation type="journal article" date="2020" name="mSystems">
        <title>Genome- and Community-Level Interaction Insights into Carbon Utilization and Element Cycling Functions of Hydrothermarchaeota in Hydrothermal Sediment.</title>
        <authorList>
            <person name="Zhou Z."/>
            <person name="Liu Y."/>
            <person name="Xu W."/>
            <person name="Pan J."/>
            <person name="Luo Z.H."/>
            <person name="Li M."/>
        </authorList>
    </citation>
    <scope>NUCLEOTIDE SEQUENCE [LARGE SCALE GENOMIC DNA]</scope>
    <source>
        <strain evidence="12">SpSt-143</strain>
    </source>
</reference>
<accession>A0A7V2AZZ5</accession>
<sequence>MRFFHAPLAQALRFDYARHHKSSLFASKIPITYCKSGMKQCFPLVFWGMLLALGASAQVGEVPYPYRAYRGLVVAEHAAAAAAGLEVLQRGGNAVDAAVATGFALAVVLPSAGNLGGGGFMVIRFADGRATTIDFRETAPRAATRDMFLDAHGRFVPERSQEGYLAVGVPGTVAGLLLAHARYGRLSRSEVLAPAIRLAETGFQLTRTQAAQLNALRTAFLRYPSTRKYFTKDQPFREGERFIQKDLAQTLRRIRDKGVDDFYRGQTADLIVAEMQRGGGLITHEDLATYRAVERPPVVGTYRGYRILSMGPPSAGGIGLIQLLNAVEPFDISRMGFGSSATLHLMAEAMRCVYADRAYWLGDPDFVTIPVQGLLSKAYMRQRMAHFRLEQTDTTHCRLHGDPLAFESQETTHYSVVDEEGNAVSVTTTLNGSYGALVVVDGAGFFLNNEMDDFSAAPGVPNLYGLIGSEANAIAPGKRMLSSMTPTIIEDPQGRLFLVLGTPGGATIVTTVFQLVLNVIDHGMNIQQAVLAPRIHHQGWPPVLYYERRGFPMDVIENLKRRGWNVLEREGTSGRAHAIQVLYDPDPLAPRPYTERVYLAGVDPRGEGAAAGY</sequence>
<keyword evidence="7 11" id="KW-0012">Acyltransferase</keyword>
<dbReference type="PANTHER" id="PTHR43199">
    <property type="entry name" value="GLUTATHIONE HYDROLASE"/>
    <property type="match status" value="1"/>
</dbReference>
<name>A0A7V2AZZ5_RHOMR</name>
<evidence type="ECO:0000256" key="8">
    <source>
        <dbReference type="ARBA" id="ARBA00047417"/>
    </source>
</evidence>
<dbReference type="Gene3D" id="1.10.246.130">
    <property type="match status" value="1"/>
</dbReference>
<dbReference type="Pfam" id="PF01019">
    <property type="entry name" value="G_glu_transpept"/>
    <property type="match status" value="1"/>
</dbReference>
<dbReference type="InterPro" id="IPR043137">
    <property type="entry name" value="GGT_ssub_C"/>
</dbReference>
<keyword evidence="5 11" id="KW-0378">Hydrolase</keyword>
<feature type="binding site" evidence="10">
    <location>
        <begin position="482"/>
        <end position="483"/>
    </location>
    <ligand>
        <name>L-glutamate</name>
        <dbReference type="ChEBI" id="CHEBI:29985"/>
    </ligand>
</feature>
<feature type="active site" description="Nucleophile" evidence="9">
    <location>
        <position position="411"/>
    </location>
</feature>
<dbReference type="GO" id="GO:0006751">
    <property type="term" value="P:glutathione catabolic process"/>
    <property type="evidence" value="ECO:0007669"/>
    <property type="project" value="UniProtKB-UniRule"/>
</dbReference>
<comment type="similarity">
    <text evidence="3 11">Belongs to the gamma-glutamyltransferase family.</text>
</comment>
<keyword evidence="6 11" id="KW-0865">Zymogen</keyword>
<protein>
    <recommendedName>
        <fullName evidence="11">Glutathione hydrolase proenzyme</fullName>
        <ecNumber evidence="11">2.3.2.2</ecNumber>
        <ecNumber evidence="11">3.4.19.13</ecNumber>
    </recommendedName>
    <component>
        <recommendedName>
            <fullName evidence="11">Glutathione hydrolase large chain</fullName>
        </recommendedName>
    </component>
    <component>
        <recommendedName>
            <fullName evidence="11">Glutathione hydrolase small chain</fullName>
        </recommendedName>
    </component>
</protein>
<dbReference type="Gene3D" id="3.60.20.40">
    <property type="match status" value="1"/>
</dbReference>
<dbReference type="InterPro" id="IPR055262">
    <property type="entry name" value="GGT_CS"/>
</dbReference>
<keyword evidence="11" id="KW-0317">Glutathione biosynthesis</keyword>
<dbReference type="EC" id="3.4.19.13" evidence="11"/>
<dbReference type="EC" id="2.3.2.2" evidence="11"/>
<dbReference type="PRINTS" id="PR01210">
    <property type="entry name" value="GGTRANSPTASE"/>
</dbReference>
<proteinExistence type="inferred from homology"/>
<gene>
    <name evidence="12" type="primary">ggt</name>
    <name evidence="12" type="ORF">ENO59_04555</name>
</gene>
<dbReference type="InterPro" id="IPR043138">
    <property type="entry name" value="GGT_lsub"/>
</dbReference>
<comment type="catalytic activity">
    <reaction evidence="2 11">
        <text>glutathione + H2O = L-cysteinylglycine + L-glutamate</text>
        <dbReference type="Rhea" id="RHEA:28807"/>
        <dbReference type="ChEBI" id="CHEBI:15377"/>
        <dbReference type="ChEBI" id="CHEBI:29985"/>
        <dbReference type="ChEBI" id="CHEBI:57925"/>
        <dbReference type="ChEBI" id="CHEBI:61694"/>
        <dbReference type="EC" id="3.4.19.13"/>
    </reaction>
</comment>
<evidence type="ECO:0000256" key="11">
    <source>
        <dbReference type="RuleBase" id="RU368036"/>
    </source>
</evidence>
<feature type="binding site" evidence="10">
    <location>
        <position position="505"/>
    </location>
    <ligand>
        <name>L-glutamate</name>
        <dbReference type="ChEBI" id="CHEBI:29985"/>
    </ligand>
</feature>
<dbReference type="InterPro" id="IPR051792">
    <property type="entry name" value="GGT_bact"/>
</dbReference>
<comment type="subunit">
    <text evidence="11">This enzyme consists of two polypeptide chains, which are synthesized in precursor form from a single polypeptide.</text>
</comment>
<feature type="binding site" evidence="10">
    <location>
        <begin position="429"/>
        <end position="431"/>
    </location>
    <ligand>
        <name>L-glutamate</name>
        <dbReference type="ChEBI" id="CHEBI:29985"/>
    </ligand>
</feature>
<evidence type="ECO:0000256" key="10">
    <source>
        <dbReference type="PIRSR" id="PIRSR600101-2"/>
    </source>
</evidence>
<comment type="catalytic activity">
    <reaction evidence="8 11">
        <text>an N-terminal (5-L-glutamyl)-[peptide] + an alpha-amino acid = 5-L-glutamyl amino acid + an N-terminal L-alpha-aminoacyl-[peptide]</text>
        <dbReference type="Rhea" id="RHEA:23904"/>
        <dbReference type="Rhea" id="RHEA-COMP:9780"/>
        <dbReference type="Rhea" id="RHEA-COMP:9795"/>
        <dbReference type="ChEBI" id="CHEBI:77644"/>
        <dbReference type="ChEBI" id="CHEBI:78597"/>
        <dbReference type="ChEBI" id="CHEBI:78599"/>
        <dbReference type="ChEBI" id="CHEBI:78608"/>
        <dbReference type="EC" id="2.3.2.2"/>
    </reaction>
</comment>
<comment type="pathway">
    <text evidence="11">Sulfur metabolism; glutathione metabolism.</text>
</comment>
<dbReference type="InterPro" id="IPR029055">
    <property type="entry name" value="Ntn_hydrolases_N"/>
</dbReference>
<comment type="PTM">
    <text evidence="11">Cleaved by autocatalysis into a large and a small subunit.</text>
</comment>
<dbReference type="InterPro" id="IPR000101">
    <property type="entry name" value="GGT_peptidase"/>
</dbReference>
<evidence type="ECO:0000313" key="12">
    <source>
        <dbReference type="EMBL" id="HER95771.1"/>
    </source>
</evidence>
<evidence type="ECO:0000256" key="6">
    <source>
        <dbReference type="ARBA" id="ARBA00023145"/>
    </source>
</evidence>
<dbReference type="PANTHER" id="PTHR43199:SF1">
    <property type="entry name" value="GLUTATHIONE HYDROLASE PROENZYME"/>
    <property type="match status" value="1"/>
</dbReference>
<dbReference type="SUPFAM" id="SSF56235">
    <property type="entry name" value="N-terminal nucleophile aminohydrolases (Ntn hydrolases)"/>
    <property type="match status" value="1"/>
</dbReference>
<evidence type="ECO:0000256" key="9">
    <source>
        <dbReference type="PIRSR" id="PIRSR600101-1"/>
    </source>
</evidence>